<reference evidence="1" key="1">
    <citation type="submission" date="2021-07" db="EMBL/GenBank/DDBJ databases">
        <title>Pseudohoeflea marina sp. nov. a polyhydroxyalcanoate-producing bacterium.</title>
        <authorList>
            <person name="Zheng W."/>
            <person name="Yu S."/>
            <person name="Huang Y."/>
        </authorList>
    </citation>
    <scope>NUCLEOTIDE SEQUENCE</scope>
    <source>
        <strain evidence="1">DP4N28-3</strain>
    </source>
</reference>
<evidence type="ECO:0000313" key="2">
    <source>
        <dbReference type="Proteomes" id="UP001430804"/>
    </source>
</evidence>
<proteinExistence type="predicted"/>
<protein>
    <recommendedName>
        <fullName evidence="3">Bacterial bifunctional deaminase-reductase C-terminal domain-containing protein</fullName>
    </recommendedName>
</protein>
<gene>
    <name evidence="1" type="ORF">KY465_15505</name>
</gene>
<name>A0ABS6WSB3_9HYPH</name>
<dbReference type="Proteomes" id="UP001430804">
    <property type="component" value="Unassembled WGS sequence"/>
</dbReference>
<comment type="caution">
    <text evidence="1">The sequence shown here is derived from an EMBL/GenBank/DDBJ whole genome shotgun (WGS) entry which is preliminary data.</text>
</comment>
<organism evidence="1 2">
    <name type="scientific">Pseudohoeflea coraliihabitans</name>
    <dbReference type="NCBI Taxonomy" id="2860393"/>
    <lineage>
        <taxon>Bacteria</taxon>
        <taxon>Pseudomonadati</taxon>
        <taxon>Pseudomonadota</taxon>
        <taxon>Alphaproteobacteria</taxon>
        <taxon>Hyphomicrobiales</taxon>
        <taxon>Rhizobiaceae</taxon>
        <taxon>Pseudohoeflea</taxon>
    </lineage>
</organism>
<keyword evidence="2" id="KW-1185">Reference proteome</keyword>
<evidence type="ECO:0000313" key="1">
    <source>
        <dbReference type="EMBL" id="MBW3098690.1"/>
    </source>
</evidence>
<accession>A0ABS6WSB3</accession>
<dbReference type="EMBL" id="JAHWQX010000004">
    <property type="protein sequence ID" value="MBW3098690.1"/>
    <property type="molecule type" value="Genomic_DNA"/>
</dbReference>
<sequence>MGAVVLDVGMSIDGFWAVEYGNSIFPVDEMHDAGLIAPLVLRTGAVVMSRRSFEMAEDPDWFARNYEYQVPIFVISAAAPAKNPAENGCISFHFLPDFMTALAAARKACGERDVMIIGEASAAQAAMASGEVDEIYLRLIPRIVKNGIPLFDGSANNRIYRRTSVTITPEATHLHLTAH</sequence>
<dbReference type="RefSeq" id="WP_219203012.1">
    <property type="nucleotide sequence ID" value="NZ_JAHWQX010000004.1"/>
</dbReference>
<evidence type="ECO:0008006" key="3">
    <source>
        <dbReference type="Google" id="ProtNLM"/>
    </source>
</evidence>